<keyword evidence="2" id="KW-1185">Reference proteome</keyword>
<dbReference type="AlphaFoldDB" id="A0A9P8QEP7"/>
<evidence type="ECO:0000313" key="1">
    <source>
        <dbReference type="EMBL" id="KAH3688047.1"/>
    </source>
</evidence>
<reference evidence="1" key="1">
    <citation type="journal article" date="2021" name="Open Biol.">
        <title>Shared evolutionary footprints suggest mitochondrial oxidative damage underlies multiple complex I losses in fungi.</title>
        <authorList>
            <person name="Schikora-Tamarit M.A."/>
            <person name="Marcet-Houben M."/>
            <person name="Nosek J."/>
            <person name="Gabaldon T."/>
        </authorList>
    </citation>
    <scope>NUCLEOTIDE SEQUENCE</scope>
    <source>
        <strain evidence="1">CBS2887</strain>
    </source>
</reference>
<proteinExistence type="predicted"/>
<sequence>MYSKTNSSWSNSDNFPIIINGFSSKDNSIMKSTISPLPKFNLQWYDSNTAPKFRTWDFLQICEFQFVSSIDRVKLFSARDNR</sequence>
<reference evidence="1" key="2">
    <citation type="submission" date="2021-01" db="EMBL/GenBank/DDBJ databases">
        <authorList>
            <person name="Schikora-Tamarit M.A."/>
        </authorList>
    </citation>
    <scope>NUCLEOTIDE SEQUENCE</scope>
    <source>
        <strain evidence="1">CBS2887</strain>
    </source>
</reference>
<name>A0A9P8QEP7_WICPI</name>
<gene>
    <name evidence="1" type="ORF">WICPIJ_000972</name>
</gene>
<comment type="caution">
    <text evidence="1">The sequence shown here is derived from an EMBL/GenBank/DDBJ whole genome shotgun (WGS) entry which is preliminary data.</text>
</comment>
<dbReference type="EMBL" id="JAEUBG010000541">
    <property type="protein sequence ID" value="KAH3688047.1"/>
    <property type="molecule type" value="Genomic_DNA"/>
</dbReference>
<evidence type="ECO:0000313" key="2">
    <source>
        <dbReference type="Proteomes" id="UP000774326"/>
    </source>
</evidence>
<protein>
    <submittedName>
        <fullName evidence="1">Uncharacterized protein</fullName>
    </submittedName>
</protein>
<organism evidence="1 2">
    <name type="scientific">Wickerhamomyces pijperi</name>
    <name type="common">Yeast</name>
    <name type="synonym">Pichia pijperi</name>
    <dbReference type="NCBI Taxonomy" id="599730"/>
    <lineage>
        <taxon>Eukaryota</taxon>
        <taxon>Fungi</taxon>
        <taxon>Dikarya</taxon>
        <taxon>Ascomycota</taxon>
        <taxon>Saccharomycotina</taxon>
        <taxon>Saccharomycetes</taxon>
        <taxon>Phaffomycetales</taxon>
        <taxon>Wickerhamomycetaceae</taxon>
        <taxon>Wickerhamomyces</taxon>
    </lineage>
</organism>
<dbReference type="Proteomes" id="UP000774326">
    <property type="component" value="Unassembled WGS sequence"/>
</dbReference>
<accession>A0A9P8QEP7</accession>